<dbReference type="CDD" id="cd24032">
    <property type="entry name" value="ASKHA_NBD_TsaB"/>
    <property type="match status" value="1"/>
</dbReference>
<dbReference type="STRING" id="643648.Slip_0559"/>
<dbReference type="EMBL" id="CP002048">
    <property type="protein sequence ID" value="ADI01343.1"/>
    <property type="molecule type" value="Genomic_DNA"/>
</dbReference>
<name>D7CKV8_SYNLT</name>
<evidence type="ECO:0000313" key="2">
    <source>
        <dbReference type="EMBL" id="ADI01343.1"/>
    </source>
</evidence>
<dbReference type="PANTHER" id="PTHR11735:SF11">
    <property type="entry name" value="TRNA THREONYLCARBAMOYLADENOSINE BIOSYNTHESIS PROTEIN TSAB"/>
    <property type="match status" value="1"/>
</dbReference>
<dbReference type="eggNOG" id="COG1214">
    <property type="taxonomic scope" value="Bacteria"/>
</dbReference>
<dbReference type="InterPro" id="IPR000905">
    <property type="entry name" value="Gcp-like_dom"/>
</dbReference>
<keyword evidence="3" id="KW-1185">Reference proteome</keyword>
<dbReference type="PANTHER" id="PTHR11735">
    <property type="entry name" value="TRNA N6-ADENOSINE THREONYLCARBAMOYLTRANSFERASE"/>
    <property type="match status" value="1"/>
</dbReference>
<dbReference type="Pfam" id="PF00814">
    <property type="entry name" value="TsaD"/>
    <property type="match status" value="1"/>
</dbReference>
<dbReference type="HOGENOM" id="CLU_064886_0_0_9"/>
<sequence length="234" mass="25175">MLVLALETATRVAGVALISEGKVQKEIFLHYRQTHSQTLMVMVDEVLKECEVGLNQIDAVAVSIGPGSFTGLRIGLATAKGLAMGSGKPIVGIPTLDALAYNACLFRGTVCPVLDARKDEVYTAFYKSDGSCMELVDRYRVCSPRALVDDVRTRATDGVVFLGDGAVRYREFLQQTLGDVAVWVPGNLAFPRASSVGLLAWHKLRGGGIDDARSIVPVYIRLSEAETRLGLGAM</sequence>
<dbReference type="Proteomes" id="UP000000378">
    <property type="component" value="Chromosome"/>
</dbReference>
<dbReference type="AlphaFoldDB" id="D7CKV8"/>
<evidence type="ECO:0000313" key="3">
    <source>
        <dbReference type="Proteomes" id="UP000000378"/>
    </source>
</evidence>
<accession>D7CKV8</accession>
<dbReference type="KEGG" id="slp:Slip_0559"/>
<dbReference type="GO" id="GO:0005829">
    <property type="term" value="C:cytosol"/>
    <property type="evidence" value="ECO:0007669"/>
    <property type="project" value="TreeGrafter"/>
</dbReference>
<protein>
    <submittedName>
        <fullName evidence="2">Peptidase M22 glycoprotease</fullName>
    </submittedName>
</protein>
<dbReference type="GO" id="GO:0002949">
    <property type="term" value="P:tRNA threonylcarbamoyladenosine modification"/>
    <property type="evidence" value="ECO:0007669"/>
    <property type="project" value="InterPro"/>
</dbReference>
<dbReference type="InterPro" id="IPR043129">
    <property type="entry name" value="ATPase_NBD"/>
</dbReference>
<organism evidence="2 3">
    <name type="scientific">Syntrophothermus lipocalidus (strain DSM 12680 / TGB-C1)</name>
    <dbReference type="NCBI Taxonomy" id="643648"/>
    <lineage>
        <taxon>Bacteria</taxon>
        <taxon>Bacillati</taxon>
        <taxon>Bacillota</taxon>
        <taxon>Clostridia</taxon>
        <taxon>Eubacteriales</taxon>
        <taxon>Syntrophomonadaceae</taxon>
        <taxon>Syntrophothermus</taxon>
    </lineage>
</organism>
<evidence type="ECO:0000259" key="1">
    <source>
        <dbReference type="Pfam" id="PF00814"/>
    </source>
</evidence>
<dbReference type="Gene3D" id="3.30.420.40">
    <property type="match status" value="2"/>
</dbReference>
<reference evidence="2 3" key="2">
    <citation type="journal article" date="2010" name="Stand. Genomic Sci.">
        <title>Complete genome sequence of Syntrophothermus lipocalidus type strain (TGB-C1).</title>
        <authorList>
            <person name="Djao O.D."/>
            <person name="Zhang X."/>
            <person name="Lucas S."/>
            <person name="Lapidus A."/>
            <person name="Del Rio T.G."/>
            <person name="Nolan M."/>
            <person name="Tice H."/>
            <person name="Cheng J.F."/>
            <person name="Han C."/>
            <person name="Tapia R."/>
            <person name="Goodwin L."/>
            <person name="Pitluck S."/>
            <person name="Liolios K."/>
            <person name="Ivanova N."/>
            <person name="Mavromatis K."/>
            <person name="Mikhailova N."/>
            <person name="Ovchinnikova G."/>
            <person name="Pati A."/>
            <person name="Brambilla E."/>
            <person name="Chen A."/>
            <person name="Palaniappan K."/>
            <person name="Land M."/>
            <person name="Hauser L."/>
            <person name="Chang Y.J."/>
            <person name="Jeffries C.D."/>
            <person name="Rohde M."/>
            <person name="Sikorski J."/>
            <person name="Spring S."/>
            <person name="Goker M."/>
            <person name="Detter J.C."/>
            <person name="Woyke T."/>
            <person name="Bristow J."/>
            <person name="Eisen J.A."/>
            <person name="Markowitz V."/>
            <person name="Hugenholtz P."/>
            <person name="Kyrpides N.C."/>
            <person name="Klenk H.P."/>
        </authorList>
    </citation>
    <scope>NUCLEOTIDE SEQUENCE [LARGE SCALE GENOMIC DNA]</scope>
    <source>
        <strain evidence="3">DSM 12680 / TGB-C1</strain>
    </source>
</reference>
<dbReference type="NCBIfam" id="TIGR03725">
    <property type="entry name" value="T6A_YeaZ"/>
    <property type="match status" value="1"/>
</dbReference>
<feature type="domain" description="Gcp-like" evidence="1">
    <location>
        <begin position="33"/>
        <end position="227"/>
    </location>
</feature>
<proteinExistence type="predicted"/>
<dbReference type="InterPro" id="IPR022496">
    <property type="entry name" value="T6A_TsaB"/>
</dbReference>
<dbReference type="SUPFAM" id="SSF53067">
    <property type="entry name" value="Actin-like ATPase domain"/>
    <property type="match status" value="2"/>
</dbReference>
<dbReference type="OrthoDB" id="9784166at2"/>
<reference evidence="3" key="1">
    <citation type="journal article" date="2010" name="Stand. Genomic Sci.">
        <title>Complete genome sequence of Syntrophothermus lipocalidus type strain (TGB-C1T).</title>
        <authorList>
            <consortium name="US DOE Joint Genome Institute (JGI-PGF)"/>
            <person name="Djao O."/>
            <person name="Zhang X."/>
            <person name="Lucas S."/>
            <person name="Lapidus A."/>
            <person name="Glavina Del Rio T."/>
            <person name="Nolan M."/>
            <person name="Tice H."/>
            <person name="Cheng J."/>
            <person name="Han C."/>
            <person name="Tapia R."/>
            <person name="Goodwin L."/>
            <person name="Pitluck S."/>
            <person name="Liolios K."/>
            <person name="Ivanova N."/>
            <person name="Mavromatis K."/>
            <person name="Mikhailova N."/>
            <person name="Ovchinnikova G."/>
            <person name="Pati A."/>
            <person name="Brambilla E."/>
            <person name="Chen A."/>
            <person name="Palaniappan K."/>
            <person name="Land M."/>
            <person name="Hauser L."/>
            <person name="Chang Y."/>
            <person name="Jeffries C."/>
            <person name="Rohde M."/>
            <person name="Sikorski J."/>
            <person name="Spring S."/>
            <person name="Goker M."/>
            <person name="Detter J."/>
            <person name="Woyke T."/>
            <person name="Bristow J."/>
            <person name="Eisen J."/>
            <person name="Markowitz V."/>
            <person name="Hugenholtz P."/>
            <person name="Kyrpides N."/>
            <person name="Klenk H."/>
        </authorList>
    </citation>
    <scope>NUCLEOTIDE SEQUENCE [LARGE SCALE GENOMIC DNA]</scope>
    <source>
        <strain evidence="3">DSM 12680 / TGB-C1</strain>
    </source>
</reference>
<gene>
    <name evidence="2" type="ordered locus">Slip_0559</name>
</gene>